<evidence type="ECO:0000256" key="7">
    <source>
        <dbReference type="SAM" id="Phobius"/>
    </source>
</evidence>
<sequence length="428" mass="43764">MRQASAARRSWIEHRKNNMTASLTTSALASTHRSRHASGFWFVAAAFLSLMAFGTVPTPLWPLYQARDHFGPTAVTVAFAVMVLGAALGFGLLGHLSDRFGRRRIIVPALLVGIASAAVLAAWPDLPGLIVGRIITGVSVGLMASTASAYLSDLYQVARPDRAGSHVPSLVASVANLGGLAFGPLISGALAQWAPAPLTTSYLVFAGILAVLLVLLLATPETVDTALRAGDRPTRFALRPGHARVFAAAAGLGFFAFALMGLFSSLGAVMVRGRLGITSTFVVGLAPFTAFAASAAAQLALGALAQRRQLVLGTATFPVGMVLTALAIHRPTLGFFLFAVAVAGAGAGLVFKAAVAQTAAAAAPASRAGVLAVFFVIAYLGMGLPSVAFSLVIRHAALVPTMIGFAAVLSAGTVLAVVTSLRGGAATR</sequence>
<feature type="transmembrane region" description="Helical" evidence="7">
    <location>
        <begin position="73"/>
        <end position="93"/>
    </location>
</feature>
<dbReference type="GO" id="GO:0005886">
    <property type="term" value="C:plasma membrane"/>
    <property type="evidence" value="ECO:0007669"/>
    <property type="project" value="UniProtKB-SubCell"/>
</dbReference>
<keyword evidence="3" id="KW-1003">Cell membrane</keyword>
<feature type="transmembrane region" description="Helical" evidence="7">
    <location>
        <begin position="171"/>
        <end position="194"/>
    </location>
</feature>
<gene>
    <name evidence="9" type="ORF">SAMN05216252_1555</name>
</gene>
<evidence type="ECO:0000256" key="6">
    <source>
        <dbReference type="ARBA" id="ARBA00023136"/>
    </source>
</evidence>
<dbReference type="InterPro" id="IPR036259">
    <property type="entry name" value="MFS_trans_sf"/>
</dbReference>
<protein>
    <submittedName>
        <fullName evidence="9">Predicted arabinose efflux permease, MFS family</fullName>
    </submittedName>
</protein>
<organism evidence="9 10">
    <name type="scientific">Actinacidiphila glaucinigra</name>
    <dbReference type="NCBI Taxonomy" id="235986"/>
    <lineage>
        <taxon>Bacteria</taxon>
        <taxon>Bacillati</taxon>
        <taxon>Actinomycetota</taxon>
        <taxon>Actinomycetes</taxon>
        <taxon>Kitasatosporales</taxon>
        <taxon>Streptomycetaceae</taxon>
        <taxon>Actinacidiphila</taxon>
    </lineage>
</organism>
<keyword evidence="10" id="KW-1185">Reference proteome</keyword>
<feature type="transmembrane region" description="Helical" evidence="7">
    <location>
        <begin position="130"/>
        <end position="151"/>
    </location>
</feature>
<dbReference type="AlphaFoldDB" id="A0A239NX78"/>
<dbReference type="SUPFAM" id="SSF103473">
    <property type="entry name" value="MFS general substrate transporter"/>
    <property type="match status" value="1"/>
</dbReference>
<feature type="transmembrane region" description="Helical" evidence="7">
    <location>
        <begin position="105"/>
        <end position="124"/>
    </location>
</feature>
<evidence type="ECO:0000256" key="1">
    <source>
        <dbReference type="ARBA" id="ARBA00004651"/>
    </source>
</evidence>
<dbReference type="InterPro" id="IPR020846">
    <property type="entry name" value="MFS_dom"/>
</dbReference>
<proteinExistence type="predicted"/>
<feature type="transmembrane region" description="Helical" evidence="7">
    <location>
        <begin position="399"/>
        <end position="421"/>
    </location>
</feature>
<evidence type="ECO:0000259" key="8">
    <source>
        <dbReference type="PROSITE" id="PS50850"/>
    </source>
</evidence>
<keyword evidence="5 7" id="KW-1133">Transmembrane helix</keyword>
<feature type="transmembrane region" description="Helical" evidence="7">
    <location>
        <begin position="281"/>
        <end position="303"/>
    </location>
</feature>
<comment type="subcellular location">
    <subcellularLocation>
        <location evidence="1">Cell membrane</location>
        <topology evidence="1">Multi-pass membrane protein</topology>
    </subcellularLocation>
</comment>
<dbReference type="Proteomes" id="UP000198280">
    <property type="component" value="Unassembled WGS sequence"/>
</dbReference>
<evidence type="ECO:0000256" key="3">
    <source>
        <dbReference type="ARBA" id="ARBA00022475"/>
    </source>
</evidence>
<evidence type="ECO:0000313" key="10">
    <source>
        <dbReference type="Proteomes" id="UP000198280"/>
    </source>
</evidence>
<keyword evidence="2" id="KW-0813">Transport</keyword>
<feature type="transmembrane region" description="Helical" evidence="7">
    <location>
        <begin position="368"/>
        <end position="393"/>
    </location>
</feature>
<feature type="transmembrane region" description="Helical" evidence="7">
    <location>
        <begin position="245"/>
        <end position="269"/>
    </location>
</feature>
<feature type="transmembrane region" description="Helical" evidence="7">
    <location>
        <begin position="200"/>
        <end position="218"/>
    </location>
</feature>
<name>A0A239NX78_9ACTN</name>
<feature type="transmembrane region" description="Helical" evidence="7">
    <location>
        <begin position="335"/>
        <end position="356"/>
    </location>
</feature>
<dbReference type="Gene3D" id="1.20.1250.20">
    <property type="entry name" value="MFS general substrate transporter like domains"/>
    <property type="match status" value="1"/>
</dbReference>
<dbReference type="Pfam" id="PF07690">
    <property type="entry name" value="MFS_1"/>
    <property type="match status" value="1"/>
</dbReference>
<evidence type="ECO:0000313" key="9">
    <source>
        <dbReference type="EMBL" id="SNT59350.1"/>
    </source>
</evidence>
<reference evidence="9 10" key="1">
    <citation type="submission" date="2017-06" db="EMBL/GenBank/DDBJ databases">
        <authorList>
            <person name="Kim H.J."/>
            <person name="Triplett B.A."/>
        </authorList>
    </citation>
    <scope>NUCLEOTIDE SEQUENCE [LARGE SCALE GENOMIC DNA]</scope>
    <source>
        <strain evidence="9 10">CGMCC 4.1858</strain>
    </source>
</reference>
<feature type="transmembrane region" description="Helical" evidence="7">
    <location>
        <begin position="310"/>
        <end position="329"/>
    </location>
</feature>
<accession>A0A239NX78</accession>
<dbReference type="GO" id="GO:0022857">
    <property type="term" value="F:transmembrane transporter activity"/>
    <property type="evidence" value="ECO:0007669"/>
    <property type="project" value="InterPro"/>
</dbReference>
<evidence type="ECO:0000256" key="4">
    <source>
        <dbReference type="ARBA" id="ARBA00022692"/>
    </source>
</evidence>
<dbReference type="PANTHER" id="PTHR23517:SF13">
    <property type="entry name" value="MAJOR FACILITATOR SUPERFAMILY MFS_1"/>
    <property type="match status" value="1"/>
</dbReference>
<feature type="transmembrane region" description="Helical" evidence="7">
    <location>
        <begin position="40"/>
        <end position="61"/>
    </location>
</feature>
<dbReference type="InterPro" id="IPR011701">
    <property type="entry name" value="MFS"/>
</dbReference>
<evidence type="ECO:0000256" key="2">
    <source>
        <dbReference type="ARBA" id="ARBA00022448"/>
    </source>
</evidence>
<dbReference type="InterPro" id="IPR050171">
    <property type="entry name" value="MFS_Transporters"/>
</dbReference>
<keyword evidence="4 7" id="KW-0812">Transmembrane</keyword>
<dbReference type="PANTHER" id="PTHR23517">
    <property type="entry name" value="RESISTANCE PROTEIN MDTM, PUTATIVE-RELATED-RELATED"/>
    <property type="match status" value="1"/>
</dbReference>
<dbReference type="EMBL" id="FZOF01000055">
    <property type="protein sequence ID" value="SNT59350.1"/>
    <property type="molecule type" value="Genomic_DNA"/>
</dbReference>
<dbReference type="PROSITE" id="PS50850">
    <property type="entry name" value="MFS"/>
    <property type="match status" value="1"/>
</dbReference>
<keyword evidence="6 7" id="KW-0472">Membrane</keyword>
<feature type="domain" description="Major facilitator superfamily (MFS) profile" evidence="8">
    <location>
        <begin position="38"/>
        <end position="422"/>
    </location>
</feature>
<evidence type="ECO:0000256" key="5">
    <source>
        <dbReference type="ARBA" id="ARBA00022989"/>
    </source>
</evidence>